<feature type="region of interest" description="Disordered" evidence="5">
    <location>
        <begin position="103"/>
        <end position="156"/>
    </location>
</feature>
<evidence type="ECO:0000256" key="1">
    <source>
        <dbReference type="ARBA" id="ARBA00004123"/>
    </source>
</evidence>
<dbReference type="STRING" id="13706.A0A1X2HWN3"/>
<dbReference type="InParanoid" id="A0A1X2HWN3"/>
<dbReference type="PANTHER" id="PTHR21539">
    <property type="entry name" value="SAGA-ASSOCIATED FACTOR 29"/>
    <property type="match status" value="1"/>
</dbReference>
<organism evidence="7 8">
    <name type="scientific">Syncephalastrum racemosum</name>
    <name type="common">Filamentous fungus</name>
    <dbReference type="NCBI Taxonomy" id="13706"/>
    <lineage>
        <taxon>Eukaryota</taxon>
        <taxon>Fungi</taxon>
        <taxon>Fungi incertae sedis</taxon>
        <taxon>Mucoromycota</taxon>
        <taxon>Mucoromycotina</taxon>
        <taxon>Mucoromycetes</taxon>
        <taxon>Mucorales</taxon>
        <taxon>Syncephalastraceae</taxon>
        <taxon>Syncephalastrum</taxon>
    </lineage>
</organism>
<dbReference type="GO" id="GO:0000124">
    <property type="term" value="C:SAGA complex"/>
    <property type="evidence" value="ECO:0007669"/>
    <property type="project" value="InterPro"/>
</dbReference>
<dbReference type="Proteomes" id="UP000242180">
    <property type="component" value="Unassembled WGS sequence"/>
</dbReference>
<dbReference type="CDD" id="cd20394">
    <property type="entry name" value="Tudor_SGF29_rpt2"/>
    <property type="match status" value="1"/>
</dbReference>
<evidence type="ECO:0000313" key="7">
    <source>
        <dbReference type="EMBL" id="ORZ04012.1"/>
    </source>
</evidence>
<dbReference type="PANTHER" id="PTHR21539:SF0">
    <property type="entry name" value="SAGA-ASSOCIATED FACTOR 29"/>
    <property type="match status" value="1"/>
</dbReference>
<dbReference type="Pfam" id="PF07039">
    <property type="entry name" value="SGF29_Tudor"/>
    <property type="match status" value="1"/>
</dbReference>
<comment type="caution">
    <text evidence="7">The sequence shown here is derived from an EMBL/GenBank/DDBJ whole genome shotgun (WGS) entry which is preliminary data.</text>
</comment>
<evidence type="ECO:0000259" key="6">
    <source>
        <dbReference type="PROSITE" id="PS51518"/>
    </source>
</evidence>
<evidence type="ECO:0000313" key="8">
    <source>
        <dbReference type="Proteomes" id="UP000242180"/>
    </source>
</evidence>
<evidence type="ECO:0000256" key="2">
    <source>
        <dbReference type="ARBA" id="ARBA00023015"/>
    </source>
</evidence>
<accession>A0A1X2HWN3</accession>
<gene>
    <name evidence="7" type="ORF">BCR43DRAFT_521056</name>
</gene>
<dbReference type="InterPro" id="IPR010750">
    <property type="entry name" value="SGF29_tudor-like_dom"/>
</dbReference>
<dbReference type="InterPro" id="IPR047287">
    <property type="entry name" value="Tudor_SGF29_rpt2"/>
</dbReference>
<dbReference type="AlphaFoldDB" id="A0A1X2HWN3"/>
<keyword evidence="8" id="KW-1185">Reference proteome</keyword>
<dbReference type="PROSITE" id="PS51518">
    <property type="entry name" value="SGF29_C"/>
    <property type="match status" value="1"/>
</dbReference>
<dbReference type="OMA" id="ASEYNHV"/>
<evidence type="ECO:0000256" key="5">
    <source>
        <dbReference type="SAM" id="MobiDB-lite"/>
    </source>
</evidence>
<reference evidence="7 8" key="1">
    <citation type="submission" date="2016-07" db="EMBL/GenBank/DDBJ databases">
        <title>Pervasive Adenine N6-methylation of Active Genes in Fungi.</title>
        <authorList>
            <consortium name="DOE Joint Genome Institute"/>
            <person name="Mondo S.J."/>
            <person name="Dannebaum R.O."/>
            <person name="Kuo R.C."/>
            <person name="Labutti K."/>
            <person name="Haridas S."/>
            <person name="Kuo A."/>
            <person name="Salamov A."/>
            <person name="Ahrendt S.R."/>
            <person name="Lipzen A."/>
            <person name="Sullivan W."/>
            <person name="Andreopoulos W.B."/>
            <person name="Clum A."/>
            <person name="Lindquist E."/>
            <person name="Daum C."/>
            <person name="Ramamoorthy G.K."/>
            <person name="Gryganskyi A."/>
            <person name="Culley D."/>
            <person name="Magnuson J.K."/>
            <person name="James T.Y."/>
            <person name="O'Malley M.A."/>
            <person name="Stajich J.E."/>
            <person name="Spatafora J.W."/>
            <person name="Visel A."/>
            <person name="Grigoriev I.V."/>
        </authorList>
    </citation>
    <scope>NUCLEOTIDE SEQUENCE [LARGE SCALE GENOMIC DNA]</scope>
    <source>
        <strain evidence="7 8">NRRL 2496</strain>
    </source>
</reference>
<evidence type="ECO:0000256" key="3">
    <source>
        <dbReference type="ARBA" id="ARBA00023163"/>
    </source>
</evidence>
<feature type="domain" description="SGF29 C-terminal" evidence="6">
    <location>
        <begin position="137"/>
        <end position="279"/>
    </location>
</feature>
<dbReference type="Gene3D" id="2.30.30.140">
    <property type="match status" value="2"/>
</dbReference>
<proteinExistence type="predicted"/>
<keyword evidence="4" id="KW-0539">Nucleus</keyword>
<protein>
    <submittedName>
        <fullName evidence="7">SGF29 tudor-like domain-domain-containing protein</fullName>
    </submittedName>
</protein>
<keyword evidence="2" id="KW-0805">Transcription regulation</keyword>
<evidence type="ECO:0000256" key="4">
    <source>
        <dbReference type="ARBA" id="ARBA00023242"/>
    </source>
</evidence>
<sequence length="279" mass="31329">MDRKSRTSRSASLEETNEELSLWKQICTALAKLEHIQKETETVLNNINKIHVAVNFEEGISSDLSSRLKDYYKSGIDLSSSESRTINDIIEKVSVLIALREASESSNEQKRKKRKSEADELKSNGSPGGPSAKKSKTSDTIPPGTSVAAKQPKQKDKDEEWILASVISFNSEKNKYSVEDIDPNEFGQKQQGRRYLLPPRNVIPIPDHNEVKHLPEYGAGEIVLALYPNTTCFYKATVVQPPRKAKEGPAGLYNVQFEDDNNEVKYVLPEHVLEMPKSK</sequence>
<comment type="subcellular location">
    <subcellularLocation>
        <location evidence="1">Nucleus</location>
    </subcellularLocation>
</comment>
<dbReference type="InterPro" id="IPR037802">
    <property type="entry name" value="SGF29"/>
</dbReference>
<dbReference type="CDD" id="cd20393">
    <property type="entry name" value="Tudor_SGF29_rpt1"/>
    <property type="match status" value="1"/>
</dbReference>
<keyword evidence="3" id="KW-0804">Transcription</keyword>
<name>A0A1X2HWN3_SYNRA</name>
<dbReference type="OrthoDB" id="10265994at2759"/>
<dbReference type="GO" id="GO:0005634">
    <property type="term" value="C:nucleus"/>
    <property type="evidence" value="ECO:0007669"/>
    <property type="project" value="UniProtKB-SubCell"/>
</dbReference>
<dbReference type="InterPro" id="IPR047288">
    <property type="entry name" value="Tudor_SGF29_rpt1"/>
</dbReference>
<dbReference type="EMBL" id="MCGN01000001">
    <property type="protein sequence ID" value="ORZ04012.1"/>
    <property type="molecule type" value="Genomic_DNA"/>
</dbReference>